<dbReference type="AlphaFoldDB" id="A0A7W8ZNN5"/>
<dbReference type="PROSITE" id="PS51257">
    <property type="entry name" value="PROKAR_LIPOPROTEIN"/>
    <property type="match status" value="1"/>
</dbReference>
<dbReference type="EMBL" id="JACHCE010000004">
    <property type="protein sequence ID" value="MBB5637130.1"/>
    <property type="molecule type" value="Genomic_DNA"/>
</dbReference>
<sequence length="381" mass="43951">MLKSNYIFIIPNYLFISLFTISLLACKKDTPVNQVPVSPAEVIVKKNYSDYEFQNMAAKSGYYIIDTIWNKDKISDIVIRKNFENEFLYPINGDYNALYLGSPIDGKYFMENKGVFKSYTRYTRNPLRLVTTNAYNFNAPNFRLDVPVNNLAGMDSLVREYLKGAKPSLFGFSRYEYYHFSNYNELKLLFGENSDIRNLFKISSNTDLEKVENGLVYYNRKETFSLRMADTEKDFFKQPYSLDVLKNEESGFIDKVTYGKISIMTIDAKLDWREISKIIQNVTGNLPVSDSDLKKLSTAKVYTYLRGYSAVEQTKLNNNLGNVLETIKTFSAITSPPSNFVNSGTFSYEDCGVPIAFELRNTYSSDKFLKNFNYPKTINFN</sequence>
<accession>A0A7W8ZNN5</accession>
<gene>
    <name evidence="1" type="ORF">HDE68_003043</name>
</gene>
<evidence type="ECO:0000313" key="1">
    <source>
        <dbReference type="EMBL" id="MBB5637130.1"/>
    </source>
</evidence>
<dbReference type="Proteomes" id="UP000537204">
    <property type="component" value="Unassembled WGS sequence"/>
</dbReference>
<name>A0A7W8ZNN5_9SPHI</name>
<proteinExistence type="predicted"/>
<evidence type="ECO:0000313" key="2">
    <source>
        <dbReference type="Proteomes" id="UP000537204"/>
    </source>
</evidence>
<organism evidence="1 2">
    <name type="scientific">Pedobacter cryoconitis</name>
    <dbReference type="NCBI Taxonomy" id="188932"/>
    <lineage>
        <taxon>Bacteria</taxon>
        <taxon>Pseudomonadati</taxon>
        <taxon>Bacteroidota</taxon>
        <taxon>Sphingobacteriia</taxon>
        <taxon>Sphingobacteriales</taxon>
        <taxon>Sphingobacteriaceae</taxon>
        <taxon>Pedobacter</taxon>
    </lineage>
</organism>
<evidence type="ECO:0008006" key="3">
    <source>
        <dbReference type="Google" id="ProtNLM"/>
    </source>
</evidence>
<comment type="caution">
    <text evidence="1">The sequence shown here is derived from an EMBL/GenBank/DDBJ whole genome shotgun (WGS) entry which is preliminary data.</text>
</comment>
<protein>
    <recommendedName>
        <fullName evidence="3">Thiol-activated cytolysin</fullName>
    </recommendedName>
</protein>
<dbReference type="RefSeq" id="WP_183883007.1">
    <property type="nucleotide sequence ID" value="NZ_JACHCE010000004.1"/>
</dbReference>
<reference evidence="1 2" key="1">
    <citation type="submission" date="2020-08" db="EMBL/GenBank/DDBJ databases">
        <title>Genomic Encyclopedia of Type Strains, Phase IV (KMG-V): Genome sequencing to study the core and pangenomes of soil and plant-associated prokaryotes.</title>
        <authorList>
            <person name="Whitman W."/>
        </authorList>
    </citation>
    <scope>NUCLEOTIDE SEQUENCE [LARGE SCALE GENOMIC DNA]</scope>
    <source>
        <strain evidence="1 2">S3M1</strain>
    </source>
</reference>